<dbReference type="PROSITE" id="PS50048">
    <property type="entry name" value="ZN2_CY6_FUNGAL_2"/>
    <property type="match status" value="2"/>
</dbReference>
<keyword evidence="2" id="KW-0479">Metal-binding</keyword>
<reference evidence="8 9" key="1">
    <citation type="submission" date="2016-05" db="EMBL/GenBank/DDBJ databases">
        <title>Comparative analysis of secretome profiles of manganese(II)-oxidizing ascomycete fungi.</title>
        <authorList>
            <consortium name="DOE Joint Genome Institute"/>
            <person name="Zeiner C.A."/>
            <person name="Purvine S.O."/>
            <person name="Zink E.M."/>
            <person name="Wu S."/>
            <person name="Pasa-Tolic L."/>
            <person name="Chaput D.L."/>
            <person name="Haridas S."/>
            <person name="Grigoriev I.V."/>
            <person name="Santelli C.M."/>
            <person name="Hansel C.M."/>
        </authorList>
    </citation>
    <scope>NUCLEOTIDE SEQUENCE [LARGE SCALE GENOMIC DNA]</scope>
    <source>
        <strain evidence="8 9">SRC1lrK2f</strain>
    </source>
</reference>
<organism evidence="8 9">
    <name type="scientific">Alternaria alternata</name>
    <name type="common">Alternaria rot fungus</name>
    <name type="synonym">Torula alternata</name>
    <dbReference type="NCBI Taxonomy" id="5599"/>
    <lineage>
        <taxon>Eukaryota</taxon>
        <taxon>Fungi</taxon>
        <taxon>Dikarya</taxon>
        <taxon>Ascomycota</taxon>
        <taxon>Pezizomycotina</taxon>
        <taxon>Dothideomycetes</taxon>
        <taxon>Pleosporomycetidae</taxon>
        <taxon>Pleosporales</taxon>
        <taxon>Pleosporineae</taxon>
        <taxon>Pleosporaceae</taxon>
        <taxon>Alternaria</taxon>
        <taxon>Alternaria sect. Alternaria</taxon>
        <taxon>Alternaria alternata complex</taxon>
    </lineage>
</organism>
<keyword evidence="5" id="KW-0539">Nucleus</keyword>
<dbReference type="InterPro" id="IPR001138">
    <property type="entry name" value="Zn2Cys6_DnaBD"/>
</dbReference>
<proteinExistence type="predicted"/>
<keyword evidence="4" id="KW-0804">Transcription</keyword>
<dbReference type="PANTHER" id="PTHR47338:SF7">
    <property type="entry name" value="ZN(II)2CYS6 TRANSCRIPTION FACTOR (EUROFUNG)"/>
    <property type="match status" value="1"/>
</dbReference>
<dbReference type="SMART" id="SM00066">
    <property type="entry name" value="GAL4"/>
    <property type="match status" value="2"/>
</dbReference>
<accession>A0A177E0W1</accession>
<name>A0A177E0W1_ALTAL</name>
<dbReference type="Gene3D" id="4.10.240.10">
    <property type="entry name" value="Zn(2)-C6 fungal-type DNA-binding domain"/>
    <property type="match status" value="2"/>
</dbReference>
<gene>
    <name evidence="8" type="ORF">CC77DRAFT_317469</name>
</gene>
<dbReference type="OMA" id="CLYHAIS"/>
<dbReference type="PROSITE" id="PS00463">
    <property type="entry name" value="ZN2_CY6_FUNGAL_1"/>
    <property type="match status" value="1"/>
</dbReference>
<dbReference type="CDD" id="cd00067">
    <property type="entry name" value="GAL4"/>
    <property type="match status" value="2"/>
</dbReference>
<dbReference type="SUPFAM" id="SSF57701">
    <property type="entry name" value="Zn2/Cys6 DNA-binding domain"/>
    <property type="match status" value="2"/>
</dbReference>
<evidence type="ECO:0000256" key="5">
    <source>
        <dbReference type="ARBA" id="ARBA00023242"/>
    </source>
</evidence>
<evidence type="ECO:0000313" key="9">
    <source>
        <dbReference type="Proteomes" id="UP000077248"/>
    </source>
</evidence>
<feature type="domain" description="Zn(2)-C6 fungal-type" evidence="7">
    <location>
        <begin position="3"/>
        <end position="33"/>
    </location>
</feature>
<dbReference type="CDD" id="cd12148">
    <property type="entry name" value="fungal_TF_MHR"/>
    <property type="match status" value="1"/>
</dbReference>
<dbReference type="VEuPathDB" id="FungiDB:CC77DRAFT_317469"/>
<dbReference type="KEGG" id="aalt:CC77DRAFT_317469"/>
<dbReference type="GO" id="GO:0000981">
    <property type="term" value="F:DNA-binding transcription factor activity, RNA polymerase II-specific"/>
    <property type="evidence" value="ECO:0007669"/>
    <property type="project" value="InterPro"/>
</dbReference>
<evidence type="ECO:0000256" key="3">
    <source>
        <dbReference type="ARBA" id="ARBA00023015"/>
    </source>
</evidence>
<dbReference type="GO" id="GO:0005634">
    <property type="term" value="C:nucleus"/>
    <property type="evidence" value="ECO:0007669"/>
    <property type="project" value="UniProtKB-SubCell"/>
</dbReference>
<dbReference type="InterPro" id="IPR050815">
    <property type="entry name" value="TF_fung"/>
</dbReference>
<dbReference type="GO" id="GO:0003677">
    <property type="term" value="F:DNA binding"/>
    <property type="evidence" value="ECO:0007669"/>
    <property type="project" value="InterPro"/>
</dbReference>
<keyword evidence="3" id="KW-0805">Transcription regulation</keyword>
<feature type="compositionally biased region" description="Polar residues" evidence="6">
    <location>
        <begin position="125"/>
        <end position="139"/>
    </location>
</feature>
<protein>
    <recommendedName>
        <fullName evidence="7">Zn(2)-C6 fungal-type domain-containing protein</fullName>
    </recommendedName>
</protein>
<evidence type="ECO:0000256" key="1">
    <source>
        <dbReference type="ARBA" id="ARBA00004123"/>
    </source>
</evidence>
<evidence type="ECO:0000256" key="6">
    <source>
        <dbReference type="SAM" id="MobiDB-lite"/>
    </source>
</evidence>
<comment type="subcellular location">
    <subcellularLocation>
        <location evidence="1">Nucleus</location>
    </subcellularLocation>
</comment>
<dbReference type="Pfam" id="PF00172">
    <property type="entry name" value="Zn_clus"/>
    <property type="match status" value="2"/>
</dbReference>
<keyword evidence="9" id="KW-1185">Reference proteome</keyword>
<sequence length="682" mass="76284">MVACAQCRQRKVRCEGGPVSCDACKRLGFQCSLGLATTPIADVGNLPVASRKRGTRACDACRSQRSRCTGETPSCRRCRELNIPCNYTLSVRQYRAGERHKRNLVSVEQVINQSGGDDVGRATHGTPTTGSEVTASPDTSATEHIDKILGCDRAVIRQHIDAYYDYIYPVPIFSFLHRAEFLGQYTAGIVSPALLLAVCGVSSRFLPSARERAGMIKSWIEQAETIIFQNMGKMNVADVQALMLLELHCMYNHQNGKSFTYISLAVRMAYLLKLHKENSQLPFVEQESRRRLLWCMFALDRLHAGGVPEYILLPATSVHVQLPCPEHFFQIDTPVATPHIHETQADNSKLTPTAFLLRIFNARNHVLQYTKQLLDASLSPETSLAQFQMLEGELREIHESLPAELVFSTRAYQLRTFSPERTTFTILHLYFHHCHCELYRLLNPGYREALPQSVIYSSSPELVAYAQSKCLEHAISVGEIVASTYGLVEISPYVSDTSCFVILYQASCAILYACHRDSPAYVMKAETARRYLVAFIATLQSLLSYFPRYAIYVKDIRNMLRSIDEPNVPLPAQKASNEVDFRARIVPSEENSDEDNLVSEIAGSTSNVRDDTAHSTSQTAEVPVGPLPELVEMSLHTPSTLEGQDHLFADLETSQYNMDLTMDLDQGLLWDWADALGSGFSI</sequence>
<dbReference type="Pfam" id="PF04082">
    <property type="entry name" value="Fungal_trans"/>
    <property type="match status" value="1"/>
</dbReference>
<dbReference type="RefSeq" id="XP_018390787.1">
    <property type="nucleotide sequence ID" value="XM_018531225.1"/>
</dbReference>
<evidence type="ECO:0000259" key="7">
    <source>
        <dbReference type="PROSITE" id="PS50048"/>
    </source>
</evidence>
<evidence type="ECO:0000256" key="2">
    <source>
        <dbReference type="ARBA" id="ARBA00022723"/>
    </source>
</evidence>
<dbReference type="PANTHER" id="PTHR47338">
    <property type="entry name" value="ZN(II)2CYS6 TRANSCRIPTION FACTOR (EUROFUNG)-RELATED"/>
    <property type="match status" value="1"/>
</dbReference>
<dbReference type="GO" id="GO:0008270">
    <property type="term" value="F:zinc ion binding"/>
    <property type="evidence" value="ECO:0007669"/>
    <property type="project" value="InterPro"/>
</dbReference>
<dbReference type="InterPro" id="IPR036864">
    <property type="entry name" value="Zn2-C6_fun-type_DNA-bd_sf"/>
</dbReference>
<dbReference type="SMART" id="SM00906">
    <property type="entry name" value="Fungal_trans"/>
    <property type="match status" value="1"/>
</dbReference>
<dbReference type="Proteomes" id="UP000077248">
    <property type="component" value="Unassembled WGS sequence"/>
</dbReference>
<dbReference type="GO" id="GO:0006351">
    <property type="term" value="P:DNA-templated transcription"/>
    <property type="evidence" value="ECO:0007669"/>
    <property type="project" value="InterPro"/>
</dbReference>
<evidence type="ECO:0000313" key="8">
    <source>
        <dbReference type="EMBL" id="OAG25366.1"/>
    </source>
</evidence>
<feature type="region of interest" description="Disordered" evidence="6">
    <location>
        <begin position="115"/>
        <end position="139"/>
    </location>
</feature>
<evidence type="ECO:0000256" key="4">
    <source>
        <dbReference type="ARBA" id="ARBA00023163"/>
    </source>
</evidence>
<dbReference type="EMBL" id="KV441470">
    <property type="protein sequence ID" value="OAG25366.1"/>
    <property type="molecule type" value="Genomic_DNA"/>
</dbReference>
<dbReference type="InterPro" id="IPR007219">
    <property type="entry name" value="XnlR_reg_dom"/>
</dbReference>
<dbReference type="GeneID" id="29116819"/>
<feature type="domain" description="Zn(2)-C6 fungal-type" evidence="7">
    <location>
        <begin position="57"/>
        <end position="87"/>
    </location>
</feature>
<dbReference type="AlphaFoldDB" id="A0A177E0W1"/>